<evidence type="ECO:0000313" key="2">
    <source>
        <dbReference type="Proteomes" id="UP001519325"/>
    </source>
</evidence>
<proteinExistence type="predicted"/>
<sequence>MLTGSLATATADPIVGGCYGGQLTTTNVPGSGSAGMNTNVTGGLTDCGSPQLPDVTGGMLNISYPFNAATGSNSGTGAGGNPANGTIVWSDGSVSVVSGNWVTSPVGQNAISTLGVMSGPGAGQQIVFGTRQIANAGSVGGGSGGAGSVEIIDVLFL</sequence>
<name>A0ABS4QNF6_9NOCA</name>
<dbReference type="EMBL" id="JAGGMR010000001">
    <property type="protein sequence ID" value="MBP2193246.1"/>
    <property type="molecule type" value="Genomic_DNA"/>
</dbReference>
<comment type="caution">
    <text evidence="1">The sequence shown here is derived from an EMBL/GenBank/DDBJ whole genome shotgun (WGS) entry which is preliminary data.</text>
</comment>
<reference evidence="1 2" key="1">
    <citation type="submission" date="2021-03" db="EMBL/GenBank/DDBJ databases">
        <title>Sequencing the genomes of 1000 actinobacteria strains.</title>
        <authorList>
            <person name="Klenk H.-P."/>
        </authorList>
    </citation>
    <scope>NUCLEOTIDE SEQUENCE [LARGE SCALE GENOMIC DNA]</scope>
    <source>
        <strain evidence="1 2">DSM 45516</strain>
    </source>
</reference>
<gene>
    <name evidence="1" type="ORF">BJ987_006147</name>
</gene>
<dbReference type="RefSeq" id="WP_209896532.1">
    <property type="nucleotide sequence ID" value="NZ_JAGGMR010000001.1"/>
</dbReference>
<accession>A0ABS4QNF6</accession>
<dbReference type="Proteomes" id="UP001519325">
    <property type="component" value="Unassembled WGS sequence"/>
</dbReference>
<protein>
    <submittedName>
        <fullName evidence="1">Uncharacterized protein</fullName>
    </submittedName>
</protein>
<organism evidence="1 2">
    <name type="scientific">Nocardia goodfellowii</name>
    <dbReference type="NCBI Taxonomy" id="882446"/>
    <lineage>
        <taxon>Bacteria</taxon>
        <taxon>Bacillati</taxon>
        <taxon>Actinomycetota</taxon>
        <taxon>Actinomycetes</taxon>
        <taxon>Mycobacteriales</taxon>
        <taxon>Nocardiaceae</taxon>
        <taxon>Nocardia</taxon>
    </lineage>
</organism>
<evidence type="ECO:0000313" key="1">
    <source>
        <dbReference type="EMBL" id="MBP2193246.1"/>
    </source>
</evidence>
<keyword evidence="2" id="KW-1185">Reference proteome</keyword>